<sequence>MNRYKIVLAAMLLSVGVVYAQNSEETGNKARKTIELPKAGDIGLGIDVVPVFKYVGNMFNGATNNGLNSFGGEYALPDVSLDNDAVLNQPTVSIMGKYMITDNIAARLNVGVLTVHQNEQKYSVDDAALALNPLSEAEVIDQKIVNQTGAAFSLGAEYRRGYKWIQGFGGLNLMYAFSEKNIHYNYGNAITELNQMPTRSWTGDPVNQPGNWSSAYVLDYFNQGSDQYCGIGAHVGVEVFLASYLSIGGEVSLNAIWKFGAPEYQVTEGFNTSTNIVEQRTETITPGNNAFVFGTQNLGAKLYMMFYF</sequence>
<accession>A0A9D9N3S5</accession>
<evidence type="ECO:0000256" key="1">
    <source>
        <dbReference type="SAM" id="SignalP"/>
    </source>
</evidence>
<organism evidence="2 3">
    <name type="scientific">Candidatus Gallipaludibacter merdavium</name>
    <dbReference type="NCBI Taxonomy" id="2840839"/>
    <lineage>
        <taxon>Bacteria</taxon>
        <taxon>Pseudomonadati</taxon>
        <taxon>Bacteroidota</taxon>
        <taxon>Bacteroidia</taxon>
        <taxon>Bacteroidales</taxon>
        <taxon>Candidatus Gallipaludibacter</taxon>
    </lineage>
</organism>
<dbReference type="Gene3D" id="2.40.160.20">
    <property type="match status" value="1"/>
</dbReference>
<gene>
    <name evidence="2" type="ORF">IAA73_02235</name>
</gene>
<evidence type="ECO:0000313" key="2">
    <source>
        <dbReference type="EMBL" id="MBO8459138.1"/>
    </source>
</evidence>
<feature type="signal peptide" evidence="1">
    <location>
        <begin position="1"/>
        <end position="20"/>
    </location>
</feature>
<proteinExistence type="predicted"/>
<evidence type="ECO:0000313" key="3">
    <source>
        <dbReference type="Proteomes" id="UP000823641"/>
    </source>
</evidence>
<name>A0A9D9N3S5_9BACT</name>
<dbReference type="EMBL" id="JADIMG010000023">
    <property type="protein sequence ID" value="MBO8459138.1"/>
    <property type="molecule type" value="Genomic_DNA"/>
</dbReference>
<comment type="caution">
    <text evidence="2">The sequence shown here is derived from an EMBL/GenBank/DDBJ whole genome shotgun (WGS) entry which is preliminary data.</text>
</comment>
<keyword evidence="1" id="KW-0732">Signal</keyword>
<dbReference type="AlphaFoldDB" id="A0A9D9N3S5"/>
<reference evidence="2" key="2">
    <citation type="journal article" date="2021" name="PeerJ">
        <title>Extensive microbial diversity within the chicken gut microbiome revealed by metagenomics and culture.</title>
        <authorList>
            <person name="Gilroy R."/>
            <person name="Ravi A."/>
            <person name="Getino M."/>
            <person name="Pursley I."/>
            <person name="Horton D.L."/>
            <person name="Alikhan N.F."/>
            <person name="Baker D."/>
            <person name="Gharbi K."/>
            <person name="Hall N."/>
            <person name="Watson M."/>
            <person name="Adriaenssens E.M."/>
            <person name="Foster-Nyarko E."/>
            <person name="Jarju S."/>
            <person name="Secka A."/>
            <person name="Antonio M."/>
            <person name="Oren A."/>
            <person name="Chaudhuri R.R."/>
            <person name="La Ragione R."/>
            <person name="Hildebrand F."/>
            <person name="Pallen M.J."/>
        </authorList>
    </citation>
    <scope>NUCLEOTIDE SEQUENCE</scope>
    <source>
        <strain evidence="2">G3-3990</strain>
    </source>
</reference>
<protein>
    <submittedName>
        <fullName evidence="2">Uncharacterized protein</fullName>
    </submittedName>
</protein>
<feature type="chain" id="PRO_5039155108" evidence="1">
    <location>
        <begin position="21"/>
        <end position="308"/>
    </location>
</feature>
<reference evidence="2" key="1">
    <citation type="submission" date="2020-10" db="EMBL/GenBank/DDBJ databases">
        <authorList>
            <person name="Gilroy R."/>
        </authorList>
    </citation>
    <scope>NUCLEOTIDE SEQUENCE</scope>
    <source>
        <strain evidence="2">G3-3990</strain>
    </source>
</reference>
<dbReference type="Proteomes" id="UP000823641">
    <property type="component" value="Unassembled WGS sequence"/>
</dbReference>